<dbReference type="RefSeq" id="WP_166249973.1">
    <property type="nucleotide sequence ID" value="NZ_CP049616.1"/>
</dbReference>
<feature type="domain" description="Helix-turn-helix" evidence="1">
    <location>
        <begin position="41"/>
        <end position="85"/>
    </location>
</feature>
<dbReference type="Proteomes" id="UP000502928">
    <property type="component" value="Chromosome"/>
</dbReference>
<dbReference type="SUPFAM" id="SSF46955">
    <property type="entry name" value="Putative DNA-binding domain"/>
    <property type="match status" value="1"/>
</dbReference>
<dbReference type="InterPro" id="IPR009061">
    <property type="entry name" value="DNA-bd_dom_put_sf"/>
</dbReference>
<protein>
    <submittedName>
        <fullName evidence="2">Helix-turn-helix domain-containing protein</fullName>
    </submittedName>
</protein>
<dbReference type="Pfam" id="PF12728">
    <property type="entry name" value="HTH_17"/>
    <property type="match status" value="1"/>
</dbReference>
<dbReference type="EMBL" id="CP049616">
    <property type="protein sequence ID" value="QII46601.1"/>
    <property type="molecule type" value="Genomic_DNA"/>
</dbReference>
<dbReference type="InterPro" id="IPR041657">
    <property type="entry name" value="HTH_17"/>
</dbReference>
<dbReference type="AlphaFoldDB" id="A0A6G7J6U5"/>
<organism evidence="2 3">
    <name type="scientific">Flagellimonas oceani</name>
    <dbReference type="NCBI Taxonomy" id="2698672"/>
    <lineage>
        <taxon>Bacteria</taxon>
        <taxon>Pseudomonadati</taxon>
        <taxon>Bacteroidota</taxon>
        <taxon>Flavobacteriia</taxon>
        <taxon>Flavobacteriales</taxon>
        <taxon>Flavobacteriaceae</taxon>
        <taxon>Flagellimonas</taxon>
    </lineage>
</organism>
<evidence type="ECO:0000313" key="2">
    <source>
        <dbReference type="EMBL" id="QII46601.1"/>
    </source>
</evidence>
<gene>
    <name evidence="2" type="ORF">GVT53_18580</name>
</gene>
<evidence type="ECO:0000313" key="3">
    <source>
        <dbReference type="Proteomes" id="UP000502928"/>
    </source>
</evidence>
<sequence>MNQIQFIGTTPQQLRNDINNDVKTQIDELKKCFQPKNPEELLSRSETAELLKINLSTLYLWTKKRKLKSYGLSGKVYYKRSEVESALIALND</sequence>
<dbReference type="KEGG" id="mut:GVT53_18580"/>
<name>A0A6G7J6U5_9FLAO</name>
<reference evidence="2 3" key="1">
    <citation type="submission" date="2020-02" db="EMBL/GenBank/DDBJ databases">
        <title>Complete genome of Muricauda sp. 501str8.</title>
        <authorList>
            <person name="Dong B."/>
            <person name="Zhu S."/>
            <person name="Yang J."/>
            <person name="Chen J."/>
        </authorList>
    </citation>
    <scope>NUCLEOTIDE SEQUENCE [LARGE SCALE GENOMIC DNA]</scope>
    <source>
        <strain evidence="2 3">501str8</strain>
    </source>
</reference>
<keyword evidence="3" id="KW-1185">Reference proteome</keyword>
<accession>A0A6G7J6U5</accession>
<evidence type="ECO:0000259" key="1">
    <source>
        <dbReference type="Pfam" id="PF12728"/>
    </source>
</evidence>
<proteinExistence type="predicted"/>